<reference evidence="5 6" key="1">
    <citation type="submission" date="2017-03" db="EMBL/GenBank/DDBJ databases">
        <title>Genomes of endolithic fungi from Antarctica.</title>
        <authorList>
            <person name="Coleine C."/>
            <person name="Masonjones S."/>
            <person name="Stajich J.E."/>
        </authorList>
    </citation>
    <scope>NUCLEOTIDE SEQUENCE [LARGE SCALE GENOMIC DNA]</scope>
    <source>
        <strain evidence="5 6">CCFEE 6314</strain>
    </source>
</reference>
<dbReference type="GO" id="GO:0003677">
    <property type="term" value="F:DNA binding"/>
    <property type="evidence" value="ECO:0007669"/>
    <property type="project" value="InterPro"/>
</dbReference>
<dbReference type="Proteomes" id="UP000288859">
    <property type="component" value="Unassembled WGS sequence"/>
</dbReference>
<feature type="region of interest" description="Disordered" evidence="2">
    <location>
        <begin position="46"/>
        <end position="65"/>
    </location>
</feature>
<dbReference type="GO" id="GO:0008270">
    <property type="term" value="F:zinc ion binding"/>
    <property type="evidence" value="ECO:0007669"/>
    <property type="project" value="InterPro"/>
</dbReference>
<evidence type="ECO:0000313" key="6">
    <source>
        <dbReference type="Proteomes" id="UP000288859"/>
    </source>
</evidence>
<dbReference type="AlphaFoldDB" id="A0A438MR75"/>
<dbReference type="InterPro" id="IPR050987">
    <property type="entry name" value="AtrR-like"/>
</dbReference>
<feature type="domain" description="Xylanolytic transcriptional activator regulatory" evidence="4">
    <location>
        <begin position="222"/>
        <end position="296"/>
    </location>
</feature>
<comment type="caution">
    <text evidence="5">The sequence shown here is derived from an EMBL/GenBank/DDBJ whole genome shotgun (WGS) entry which is preliminary data.</text>
</comment>
<organism evidence="5 6">
    <name type="scientific">Exophiala mesophila</name>
    <name type="common">Black yeast-like fungus</name>
    <dbReference type="NCBI Taxonomy" id="212818"/>
    <lineage>
        <taxon>Eukaryota</taxon>
        <taxon>Fungi</taxon>
        <taxon>Dikarya</taxon>
        <taxon>Ascomycota</taxon>
        <taxon>Pezizomycotina</taxon>
        <taxon>Eurotiomycetes</taxon>
        <taxon>Chaetothyriomycetidae</taxon>
        <taxon>Chaetothyriales</taxon>
        <taxon>Herpotrichiellaceae</taxon>
        <taxon>Exophiala</taxon>
    </lineage>
</organism>
<dbReference type="PANTHER" id="PTHR46910:SF9">
    <property type="entry name" value="MISCELLANEOUS ZN(II)2CYS6 TRANSCRIPTION FACTOR (EUROFUNG)"/>
    <property type="match status" value="1"/>
</dbReference>
<keyword evidence="3" id="KW-0472">Membrane</keyword>
<feature type="compositionally biased region" description="Polar residues" evidence="2">
    <location>
        <begin position="46"/>
        <end position="57"/>
    </location>
</feature>
<keyword evidence="3" id="KW-0812">Transmembrane</keyword>
<accession>A0A438MR75</accession>
<dbReference type="GO" id="GO:0003700">
    <property type="term" value="F:DNA-binding transcription factor activity"/>
    <property type="evidence" value="ECO:0007669"/>
    <property type="project" value="InterPro"/>
</dbReference>
<name>A0A438MR75_EXOME</name>
<keyword evidence="1" id="KW-0539">Nucleus</keyword>
<evidence type="ECO:0000256" key="3">
    <source>
        <dbReference type="SAM" id="Phobius"/>
    </source>
</evidence>
<evidence type="ECO:0000256" key="1">
    <source>
        <dbReference type="ARBA" id="ARBA00023242"/>
    </source>
</evidence>
<feature type="region of interest" description="Disordered" evidence="2">
    <location>
        <begin position="563"/>
        <end position="673"/>
    </location>
</feature>
<feature type="region of interest" description="Disordered" evidence="2">
    <location>
        <begin position="298"/>
        <end position="332"/>
    </location>
</feature>
<dbReference type="CDD" id="cd12148">
    <property type="entry name" value="fungal_TF_MHR"/>
    <property type="match status" value="1"/>
</dbReference>
<feature type="compositionally biased region" description="Polar residues" evidence="2">
    <location>
        <begin position="301"/>
        <end position="320"/>
    </location>
</feature>
<evidence type="ECO:0000313" key="5">
    <source>
        <dbReference type="EMBL" id="RVX66126.1"/>
    </source>
</evidence>
<protein>
    <recommendedName>
        <fullName evidence="4">Xylanolytic transcriptional activator regulatory domain-containing protein</fullName>
    </recommendedName>
</protein>
<dbReference type="PANTHER" id="PTHR46910">
    <property type="entry name" value="TRANSCRIPTION FACTOR PDR1"/>
    <property type="match status" value="1"/>
</dbReference>
<dbReference type="GO" id="GO:0006351">
    <property type="term" value="P:DNA-templated transcription"/>
    <property type="evidence" value="ECO:0007669"/>
    <property type="project" value="InterPro"/>
</dbReference>
<dbReference type="InterPro" id="IPR007219">
    <property type="entry name" value="XnlR_reg_dom"/>
</dbReference>
<evidence type="ECO:0000256" key="2">
    <source>
        <dbReference type="SAM" id="MobiDB-lite"/>
    </source>
</evidence>
<dbReference type="Pfam" id="PF04082">
    <property type="entry name" value="Fungal_trans"/>
    <property type="match status" value="1"/>
</dbReference>
<feature type="compositionally biased region" description="Polar residues" evidence="2">
    <location>
        <begin position="567"/>
        <end position="579"/>
    </location>
</feature>
<sequence length="742" mass="80967">MSQNSASAVQEIGSLWTRNHGQSQFVGSSSGVFFVQTVRNAFSNAATDLSRGQQPRGSSPDPAGLSSWSPELIYGSETHATPREGVSGISSSGQTTLLHDSLPDYTTARRLCKLYFRTWQSLIPFIHAPSLLTDLEELNLDNSNSNTKLGKDLAKDTILLCVLQIGALEDTEPQSRCGQGGSFGDSLLPHLAVIAMNDSLTSIQALLSCQLYFVATMSFHAASITGGLISRSIMKAGLHRCPWRYPGLTSLERDMRKRVIWSAYVLDRFLSQALGHPLGLQDADIDVCLPGTKELHEPMQRGTSAATSASIDGTTMPLSSTHREGRTNLVGRPQTSTFQCDVQPDTALPEKRTQHLSAAPDLLSLHAEWVHGSQFLGRTVDTFHTSIHVRSASPERALRLKADIDAWANSSVYEVTSTQLASNLDLDDIQQSAEYFANVFLSTYYHHMVLLVNRPALSKERSSAEFQAAVQKCIGAAKSILQILSGHMMRQLRIFWPGHLLAVWMSGLVIAFAGRINAYNKTKAAKDISLAIKLLDSMSQRWSRAIPCRSVLSLLLDNIVEQPQDPGANSASTRVSAQPNIAGEMRGIPENTTRDAKTPSANSENSQHRRKRTRLSTRRDANSEGAPLGLEDTPSSLLADDMTRPDIANTAIGGVGEAGRQSGGRQPILDNPMTPSHADASIAWLNQQTTSMAPAALQERSDFDPFHQMDTFADTGNLDDIYLDSMGWDSLQQLVTDLDWSL</sequence>
<dbReference type="OrthoDB" id="3266505at2759"/>
<feature type="transmembrane region" description="Helical" evidence="3">
    <location>
        <begin position="494"/>
        <end position="514"/>
    </location>
</feature>
<dbReference type="VEuPathDB" id="FungiDB:PV10_01477"/>
<dbReference type="EMBL" id="NAJM01000069">
    <property type="protein sequence ID" value="RVX66126.1"/>
    <property type="molecule type" value="Genomic_DNA"/>
</dbReference>
<proteinExistence type="predicted"/>
<gene>
    <name evidence="5" type="ORF">B0A52_10060</name>
</gene>
<evidence type="ECO:0000259" key="4">
    <source>
        <dbReference type="SMART" id="SM00906"/>
    </source>
</evidence>
<keyword evidence="3" id="KW-1133">Transmembrane helix</keyword>
<dbReference type="SMART" id="SM00906">
    <property type="entry name" value="Fungal_trans"/>
    <property type="match status" value="1"/>
</dbReference>